<organism evidence="2 3">
    <name type="scientific">Promicromonospora alba</name>
    <dbReference type="NCBI Taxonomy" id="1616110"/>
    <lineage>
        <taxon>Bacteria</taxon>
        <taxon>Bacillati</taxon>
        <taxon>Actinomycetota</taxon>
        <taxon>Actinomycetes</taxon>
        <taxon>Micrococcales</taxon>
        <taxon>Promicromonosporaceae</taxon>
        <taxon>Promicromonospora</taxon>
    </lineage>
</organism>
<gene>
    <name evidence="2" type="ORF">ACFO6V_14945</name>
</gene>
<keyword evidence="3" id="KW-1185">Reference proteome</keyword>
<evidence type="ECO:0000313" key="3">
    <source>
        <dbReference type="Proteomes" id="UP001596011"/>
    </source>
</evidence>
<dbReference type="InterPro" id="IPR007076">
    <property type="entry name" value="TfoX_N"/>
</dbReference>
<sequence>MAYDLALADEIRSVLDGAPEVTERRMFGGLSFMINGNLAVAVRGSEGILVRVGPDAAEELERTTAATRAVMGARVMAGWLAIGPDGLGTEEELARWVRRGVDHAGSLPPK</sequence>
<comment type="caution">
    <text evidence="2">The sequence shown here is derived from an EMBL/GenBank/DDBJ whole genome shotgun (WGS) entry which is preliminary data.</text>
</comment>
<dbReference type="Proteomes" id="UP001596011">
    <property type="component" value="Unassembled WGS sequence"/>
</dbReference>
<proteinExistence type="predicted"/>
<protein>
    <submittedName>
        <fullName evidence="2">TfoX/Sxy family protein</fullName>
    </submittedName>
</protein>
<dbReference type="RefSeq" id="WP_377136576.1">
    <property type="nucleotide sequence ID" value="NZ_JBHSFI010000004.1"/>
</dbReference>
<dbReference type="SUPFAM" id="SSF159894">
    <property type="entry name" value="YgaC/TfoX-N like"/>
    <property type="match status" value="1"/>
</dbReference>
<dbReference type="Pfam" id="PF04993">
    <property type="entry name" value="TfoX_N"/>
    <property type="match status" value="1"/>
</dbReference>
<dbReference type="EMBL" id="JBHSFI010000004">
    <property type="protein sequence ID" value="MFC4629541.1"/>
    <property type="molecule type" value="Genomic_DNA"/>
</dbReference>
<accession>A0ABV9HIT4</accession>
<reference evidence="3" key="1">
    <citation type="journal article" date="2019" name="Int. J. Syst. Evol. Microbiol.">
        <title>The Global Catalogue of Microorganisms (GCM) 10K type strain sequencing project: providing services to taxonomists for standard genome sequencing and annotation.</title>
        <authorList>
            <consortium name="The Broad Institute Genomics Platform"/>
            <consortium name="The Broad Institute Genome Sequencing Center for Infectious Disease"/>
            <person name="Wu L."/>
            <person name="Ma J."/>
        </authorList>
    </citation>
    <scope>NUCLEOTIDE SEQUENCE [LARGE SCALE GENOMIC DNA]</scope>
    <source>
        <strain evidence="3">CCUG 42722</strain>
    </source>
</reference>
<dbReference type="Gene3D" id="3.30.1460.30">
    <property type="entry name" value="YgaC/TfoX-N like chaperone"/>
    <property type="match status" value="1"/>
</dbReference>
<name>A0ABV9HIT4_9MICO</name>
<evidence type="ECO:0000259" key="1">
    <source>
        <dbReference type="Pfam" id="PF04993"/>
    </source>
</evidence>
<evidence type="ECO:0000313" key="2">
    <source>
        <dbReference type="EMBL" id="MFC4629541.1"/>
    </source>
</evidence>
<feature type="domain" description="TfoX N-terminal" evidence="1">
    <location>
        <begin position="15"/>
        <end position="104"/>
    </location>
</feature>